<accession>A0ABR0CD81</accession>
<gene>
    <name evidence="2" type="ORF">Purlil1_1362</name>
</gene>
<sequence length="692" mass="73130">MSSSITIPTGRSATAGYHSKAVDSSSGSSYSSSPSPSSPSSSPNAKMLQARRPSLLSSAISKQESTVINIGDPDGPPRLISYLSSSQGFAWNPEIFLPSYVDCDYEPLENHCEPVHEIVLSDEEPVVLTKLGAREGIYFCLTPLPLYFDPAFGECVGICEDASALLGLVDSYGVPGTGLALLFWTLLGRAGFLGRAGEAHMWQYDLRLVMDGRRVGSRLDLAPGMAMCPRIARLAPAASHPTWKGACQAARHLAKWLGLSAGHQQGAAGGGWTTEMTSAVDGLARMGGGGAEDRQAALGPNAAAGLPPGGKASEQLDVLAWEETPWKVGIRGLQTMERLDQDKFDHGLPSMRNRPARLGLCLGTSSTEHDSARPRWTGAFTLGHLASPGVQYAMPRNLAVVIAIASKQCALVLRTLQQGLPKPSCRRAASRFKQSVPGHVVERTQLDIHGSLHERDGACFGTFRGRLSRRYSGPSVDSRRAYAGRRGFCDVMSPPRGKQFMQGAGFVKLAAKGAMQTVPQQPQARLAALSGSDPAPGGNVENARHGAAAAQAPPTARPGRTSATTRRCSARQVNSGHPTIANQRGSARQTACLNSRLHRFNQRIAHLFSCGQTSDSSSGSTHACAASPWPPTPSSPRSSARSSSRPPRTSPTCSPTSAAPPPTASTRPSPPSRAPPAARTACGTRSRRSSTR</sequence>
<feature type="region of interest" description="Disordered" evidence="1">
    <location>
        <begin position="288"/>
        <end position="309"/>
    </location>
</feature>
<keyword evidence="3" id="KW-1185">Reference proteome</keyword>
<reference evidence="2 3" key="1">
    <citation type="journal article" date="2024" name="Microbiol. Resour. Announc.">
        <title>Genome annotations for the ascomycete fungi Trichoderma harzianum, Trichoderma aggressivum, and Purpureocillium lilacinum.</title>
        <authorList>
            <person name="Beijen E.P.W."/>
            <person name="Ohm R.A."/>
        </authorList>
    </citation>
    <scope>NUCLEOTIDE SEQUENCE [LARGE SCALE GENOMIC DNA]</scope>
    <source>
        <strain evidence="2 3">CBS 150709</strain>
    </source>
</reference>
<feature type="compositionally biased region" description="Low complexity" evidence="1">
    <location>
        <begin position="545"/>
        <end position="571"/>
    </location>
</feature>
<feature type="compositionally biased region" description="Low complexity" evidence="1">
    <location>
        <begin position="24"/>
        <end position="43"/>
    </location>
</feature>
<dbReference type="Proteomes" id="UP001287286">
    <property type="component" value="Unassembled WGS sequence"/>
</dbReference>
<name>A0ABR0CD81_PURLI</name>
<feature type="compositionally biased region" description="Low complexity" evidence="1">
    <location>
        <begin position="635"/>
        <end position="657"/>
    </location>
</feature>
<feature type="compositionally biased region" description="Polar residues" evidence="1">
    <location>
        <begin position="572"/>
        <end position="587"/>
    </location>
</feature>
<evidence type="ECO:0000313" key="3">
    <source>
        <dbReference type="Proteomes" id="UP001287286"/>
    </source>
</evidence>
<feature type="compositionally biased region" description="Pro residues" evidence="1">
    <location>
        <begin position="658"/>
        <end position="674"/>
    </location>
</feature>
<feature type="region of interest" description="Disordered" evidence="1">
    <location>
        <begin position="611"/>
        <end position="692"/>
    </location>
</feature>
<feature type="compositionally biased region" description="Low complexity" evidence="1">
    <location>
        <begin position="296"/>
        <end position="309"/>
    </location>
</feature>
<organism evidence="2 3">
    <name type="scientific">Purpureocillium lilacinum</name>
    <name type="common">Paecilomyces lilacinus</name>
    <dbReference type="NCBI Taxonomy" id="33203"/>
    <lineage>
        <taxon>Eukaryota</taxon>
        <taxon>Fungi</taxon>
        <taxon>Dikarya</taxon>
        <taxon>Ascomycota</taxon>
        <taxon>Pezizomycotina</taxon>
        <taxon>Sordariomycetes</taxon>
        <taxon>Hypocreomycetidae</taxon>
        <taxon>Hypocreales</taxon>
        <taxon>Ophiocordycipitaceae</taxon>
        <taxon>Purpureocillium</taxon>
    </lineage>
</organism>
<proteinExistence type="predicted"/>
<protein>
    <submittedName>
        <fullName evidence="2">Uncharacterized protein</fullName>
    </submittedName>
</protein>
<feature type="compositionally biased region" description="Polar residues" evidence="1">
    <location>
        <begin position="1"/>
        <end position="12"/>
    </location>
</feature>
<evidence type="ECO:0000256" key="1">
    <source>
        <dbReference type="SAM" id="MobiDB-lite"/>
    </source>
</evidence>
<feature type="region of interest" description="Disordered" evidence="1">
    <location>
        <begin position="521"/>
        <end position="587"/>
    </location>
</feature>
<comment type="caution">
    <text evidence="2">The sequence shown here is derived from an EMBL/GenBank/DDBJ whole genome shotgun (WGS) entry which is preliminary data.</text>
</comment>
<evidence type="ECO:0000313" key="2">
    <source>
        <dbReference type="EMBL" id="KAK4093871.1"/>
    </source>
</evidence>
<feature type="compositionally biased region" description="Low complexity" evidence="1">
    <location>
        <begin position="611"/>
        <end position="627"/>
    </location>
</feature>
<feature type="region of interest" description="Disordered" evidence="1">
    <location>
        <begin position="1"/>
        <end position="48"/>
    </location>
</feature>
<dbReference type="EMBL" id="JAWRVI010000004">
    <property type="protein sequence ID" value="KAK4093871.1"/>
    <property type="molecule type" value="Genomic_DNA"/>
</dbReference>